<feature type="non-terminal residue" evidence="1">
    <location>
        <position position="1"/>
    </location>
</feature>
<dbReference type="EMBL" id="JAAGYU010000386">
    <property type="protein sequence ID" value="NEL79138.1"/>
    <property type="molecule type" value="Genomic_DNA"/>
</dbReference>
<gene>
    <name evidence="1" type="ORF">G3W61_23285</name>
</gene>
<comment type="caution">
    <text evidence="1">The sequence shown here is derived from an EMBL/GenBank/DDBJ whole genome shotgun (WGS) entry which is preliminary data.</text>
</comment>
<evidence type="ECO:0000313" key="1">
    <source>
        <dbReference type="EMBL" id="NEL79138.1"/>
    </source>
</evidence>
<evidence type="ECO:0000313" key="2">
    <source>
        <dbReference type="Proteomes" id="UP000471082"/>
    </source>
</evidence>
<reference evidence="1 2" key="1">
    <citation type="submission" date="2019-11" db="EMBL/GenBank/DDBJ databases">
        <title>Genome-resolved metagenomics to study the prevalence of co-infection and intraspecific heterogeneity among plant pathogen metapopulations.</title>
        <authorList>
            <person name="Newberry E."/>
            <person name="Bhandari R."/>
            <person name="Kemble J."/>
            <person name="Sikora E."/>
            <person name="Potnis N."/>
        </authorList>
    </citation>
    <scope>NUCLEOTIDE SEQUENCE [LARGE SCALE GENOMIC DNA]</scope>
    <source>
        <strain evidence="1">Xp_Tom_Tuscaloosa_18b</strain>
    </source>
</reference>
<dbReference type="AlphaFoldDB" id="A0A7X5N0H4"/>
<accession>A0A7X5N0H4</accession>
<protein>
    <submittedName>
        <fullName evidence="1">Response regulator</fullName>
    </submittedName>
</protein>
<name>A0A7X5N0H4_XANPE</name>
<proteinExistence type="predicted"/>
<dbReference type="Proteomes" id="UP000471082">
    <property type="component" value="Unassembled WGS sequence"/>
</dbReference>
<sequence length="28" mass="3110">NGYIIKPFTAQTLEEKLGKVFERLAATA</sequence>
<organism evidence="1 2">
    <name type="scientific">Xanthomonas perforans</name>
    <dbReference type="NCBI Taxonomy" id="442694"/>
    <lineage>
        <taxon>Bacteria</taxon>
        <taxon>Pseudomonadati</taxon>
        <taxon>Pseudomonadota</taxon>
        <taxon>Gammaproteobacteria</taxon>
        <taxon>Lysobacterales</taxon>
        <taxon>Lysobacteraceae</taxon>
        <taxon>Xanthomonas</taxon>
    </lineage>
</organism>